<dbReference type="GO" id="GO:0006631">
    <property type="term" value="P:fatty acid metabolic process"/>
    <property type="evidence" value="ECO:0007669"/>
    <property type="project" value="TreeGrafter"/>
</dbReference>
<dbReference type="Pfam" id="PF13193">
    <property type="entry name" value="AMP-binding_C"/>
    <property type="match status" value="1"/>
</dbReference>
<dbReference type="PANTHER" id="PTHR43201">
    <property type="entry name" value="ACYL-COA SYNTHETASE"/>
    <property type="match status" value="1"/>
</dbReference>
<dbReference type="GO" id="GO:0031956">
    <property type="term" value="F:medium-chain fatty acid-CoA ligase activity"/>
    <property type="evidence" value="ECO:0007669"/>
    <property type="project" value="TreeGrafter"/>
</dbReference>
<dbReference type="Gene3D" id="3.40.50.12780">
    <property type="entry name" value="N-terminal domain of ligase-like"/>
    <property type="match status" value="1"/>
</dbReference>
<dbReference type="Gene3D" id="3.30.300.30">
    <property type="match status" value="1"/>
</dbReference>
<dbReference type="InterPro" id="IPR042099">
    <property type="entry name" value="ANL_N_sf"/>
</dbReference>
<dbReference type="InterPro" id="IPR025110">
    <property type="entry name" value="AMP-bd_C"/>
</dbReference>
<dbReference type="CDD" id="cd04433">
    <property type="entry name" value="AFD_class_I"/>
    <property type="match status" value="1"/>
</dbReference>
<reference evidence="5 6" key="1">
    <citation type="submission" date="2020-08" db="EMBL/GenBank/DDBJ databases">
        <title>Genomic Encyclopedia of Type Strains, Phase IV (KMG-IV): sequencing the most valuable type-strain genomes for metagenomic binning, comparative biology and taxonomic classification.</title>
        <authorList>
            <person name="Goeker M."/>
        </authorList>
    </citation>
    <scope>NUCLEOTIDE SEQUENCE [LARGE SCALE GENOMIC DNA]</scope>
    <source>
        <strain evidence="5 6">DSM 26723</strain>
    </source>
</reference>
<comment type="similarity">
    <text evidence="1">Belongs to the ATP-dependent AMP-binding enzyme family.</text>
</comment>
<dbReference type="EMBL" id="JACHHZ010000001">
    <property type="protein sequence ID" value="MBB6091657.1"/>
    <property type="molecule type" value="Genomic_DNA"/>
</dbReference>
<evidence type="ECO:0000259" key="4">
    <source>
        <dbReference type="Pfam" id="PF13193"/>
    </source>
</evidence>
<dbReference type="PROSITE" id="PS00455">
    <property type="entry name" value="AMP_BINDING"/>
    <property type="match status" value="1"/>
</dbReference>
<dbReference type="SUPFAM" id="SSF56801">
    <property type="entry name" value="Acetyl-CoA synthetase-like"/>
    <property type="match status" value="1"/>
</dbReference>
<name>A0A841HFK4_9GAMM</name>
<feature type="domain" description="AMP-binding enzyme C-terminal" evidence="4">
    <location>
        <begin position="365"/>
        <end position="434"/>
    </location>
</feature>
<sequence length="448" mass="49953">MHIDFLRERFAAARDKDALIWRDQSVTYGWLLEELDRLSASLEAAGVKTGAVVSVEADFSPRAVALLLALIERNAILVPLTSSVEEKKPEFREIAEVESVVEIRSDDSLHAWNTGTTASHPLLVGLKQSQSPGLILFSSGSTGKSKAALHDIVPMLEKFKVPRQTLRTITFLLFDHIGGFNTLMYNLSNSGCVITVADRRPDTICRAIEQHKVQLLPTSPTFVNLLLVSEAYRQFDLSSLQTVTYGTEVMPESTLRRFHALFPNIKLQQTYGLSEVGIMRSKSKSSDSLWVKVGGEGFETRIVEGLLEIKAKSAMLGYLNAPSPFTDDGWFKTGDAVEVDGEYIKILGRKSELINVGGEKVYPAEVESTLQLMDGVEDVAVRGEPNPITGHVVFARVKLSTDEDLPAFRKRMHEFCKDKLARFKIPQKIELVEKAMHGERFKKMRRGD</sequence>
<evidence type="ECO:0000256" key="2">
    <source>
        <dbReference type="ARBA" id="ARBA00022598"/>
    </source>
</evidence>
<feature type="domain" description="AMP-dependent synthetase/ligase" evidence="3">
    <location>
        <begin position="8"/>
        <end position="86"/>
    </location>
</feature>
<dbReference type="PANTHER" id="PTHR43201:SF5">
    <property type="entry name" value="MEDIUM-CHAIN ACYL-COA LIGASE ACSF2, MITOCHONDRIAL"/>
    <property type="match status" value="1"/>
</dbReference>
<dbReference type="InterPro" id="IPR000873">
    <property type="entry name" value="AMP-dep_synth/lig_dom"/>
</dbReference>
<dbReference type="InterPro" id="IPR045851">
    <property type="entry name" value="AMP-bd_C_sf"/>
</dbReference>
<dbReference type="RefSeq" id="WP_184329445.1">
    <property type="nucleotide sequence ID" value="NZ_JACHHZ010000001.1"/>
</dbReference>
<keyword evidence="2 5" id="KW-0436">Ligase</keyword>
<evidence type="ECO:0000256" key="1">
    <source>
        <dbReference type="ARBA" id="ARBA00006432"/>
    </source>
</evidence>
<dbReference type="AlphaFoldDB" id="A0A841HFK4"/>
<evidence type="ECO:0000259" key="3">
    <source>
        <dbReference type="Pfam" id="PF00501"/>
    </source>
</evidence>
<comment type="caution">
    <text evidence="5">The sequence shown here is derived from an EMBL/GenBank/DDBJ whole genome shotgun (WGS) entry which is preliminary data.</text>
</comment>
<dbReference type="Proteomes" id="UP000588068">
    <property type="component" value="Unassembled WGS sequence"/>
</dbReference>
<keyword evidence="6" id="KW-1185">Reference proteome</keyword>
<accession>A0A841HFK4</accession>
<evidence type="ECO:0000313" key="5">
    <source>
        <dbReference type="EMBL" id="MBB6091657.1"/>
    </source>
</evidence>
<evidence type="ECO:0000313" key="6">
    <source>
        <dbReference type="Proteomes" id="UP000588068"/>
    </source>
</evidence>
<gene>
    <name evidence="5" type="ORF">HNQ60_000503</name>
</gene>
<proteinExistence type="inferred from homology"/>
<dbReference type="Pfam" id="PF00501">
    <property type="entry name" value="AMP-binding"/>
    <property type="match status" value="2"/>
</dbReference>
<organism evidence="5 6">
    <name type="scientific">Povalibacter uvarum</name>
    <dbReference type="NCBI Taxonomy" id="732238"/>
    <lineage>
        <taxon>Bacteria</taxon>
        <taxon>Pseudomonadati</taxon>
        <taxon>Pseudomonadota</taxon>
        <taxon>Gammaproteobacteria</taxon>
        <taxon>Steroidobacterales</taxon>
        <taxon>Steroidobacteraceae</taxon>
        <taxon>Povalibacter</taxon>
    </lineage>
</organism>
<dbReference type="InterPro" id="IPR020845">
    <property type="entry name" value="AMP-binding_CS"/>
</dbReference>
<feature type="domain" description="AMP-dependent synthetase/ligase" evidence="3">
    <location>
        <begin position="123"/>
        <end position="279"/>
    </location>
</feature>
<protein>
    <submittedName>
        <fullName evidence="5">Acyl-CoA synthetase (AMP-forming)/AMP-acid ligase II</fullName>
    </submittedName>
</protein>